<gene>
    <name evidence="8" type="ORF">A5886_001059</name>
</gene>
<organism evidence="8 9">
    <name type="scientific">Candidatus Enterococcus testudinis</name>
    <dbReference type="NCBI Taxonomy" id="1834191"/>
    <lineage>
        <taxon>Bacteria</taxon>
        <taxon>Bacillati</taxon>
        <taxon>Bacillota</taxon>
        <taxon>Bacilli</taxon>
        <taxon>Lactobacillales</taxon>
        <taxon>Enterococcaceae</taxon>
        <taxon>Enterococcus</taxon>
    </lineage>
</organism>
<evidence type="ECO:0000256" key="4">
    <source>
        <dbReference type="ARBA" id="ARBA00023150"/>
    </source>
</evidence>
<dbReference type="Pfam" id="PF01967">
    <property type="entry name" value="MoaC"/>
    <property type="match status" value="1"/>
</dbReference>
<dbReference type="InterPro" id="IPR004435">
    <property type="entry name" value="MobB_dom"/>
</dbReference>
<evidence type="ECO:0000313" key="9">
    <source>
        <dbReference type="Proteomes" id="UP000195043"/>
    </source>
</evidence>
<feature type="domain" description="Molybdopterin cofactor biosynthesis C (MoaC)" evidence="6">
    <location>
        <begin position="197"/>
        <end position="331"/>
    </location>
</feature>
<evidence type="ECO:0000256" key="3">
    <source>
        <dbReference type="ARBA" id="ARBA00012575"/>
    </source>
</evidence>
<dbReference type="CDD" id="cd01420">
    <property type="entry name" value="MoaC_PE"/>
    <property type="match status" value="1"/>
</dbReference>
<evidence type="ECO:0000256" key="2">
    <source>
        <dbReference type="ARBA" id="ARBA00005046"/>
    </source>
</evidence>
<dbReference type="STRING" id="1834191.A5886_001059"/>
<dbReference type="SUPFAM" id="SSF52540">
    <property type="entry name" value="P-loop containing nucleoside triphosphate hydrolases"/>
    <property type="match status" value="1"/>
</dbReference>
<dbReference type="GO" id="GO:0006777">
    <property type="term" value="P:Mo-molybdopterin cofactor biosynthetic process"/>
    <property type="evidence" value="ECO:0007669"/>
    <property type="project" value="UniProtKB-KW"/>
</dbReference>
<dbReference type="Gene3D" id="3.40.50.300">
    <property type="entry name" value="P-loop containing nucleotide triphosphate hydrolases"/>
    <property type="match status" value="1"/>
</dbReference>
<dbReference type="GO" id="GO:0005525">
    <property type="term" value="F:GTP binding"/>
    <property type="evidence" value="ECO:0007669"/>
    <property type="project" value="InterPro"/>
</dbReference>
<keyword evidence="4" id="KW-0501">Molybdenum cofactor biosynthesis</keyword>
<evidence type="ECO:0000256" key="1">
    <source>
        <dbReference type="ARBA" id="ARBA00001637"/>
    </source>
</evidence>
<comment type="caution">
    <text evidence="8">The sequence shown here is derived from an EMBL/GenBank/DDBJ whole genome shotgun (WGS) entry which is preliminary data.</text>
</comment>
<dbReference type="Gene3D" id="3.30.70.640">
    <property type="entry name" value="Molybdopterin cofactor biosynthesis C (MoaC) domain"/>
    <property type="match status" value="1"/>
</dbReference>
<dbReference type="InterPro" id="IPR036522">
    <property type="entry name" value="MoaC_sf"/>
</dbReference>
<dbReference type="PANTHER" id="PTHR40072">
    <property type="entry name" value="MOLYBDOPTERIN-GUANINE DINUCLEOTIDE BIOSYNTHESIS ADAPTER PROTEIN-RELATED"/>
    <property type="match status" value="1"/>
</dbReference>
<dbReference type="EMBL" id="NGKU01000001">
    <property type="protein sequence ID" value="OTN75983.1"/>
    <property type="molecule type" value="Genomic_DNA"/>
</dbReference>
<dbReference type="Pfam" id="PF03205">
    <property type="entry name" value="MobB"/>
    <property type="match status" value="1"/>
</dbReference>
<dbReference type="NCBIfam" id="NF006870">
    <property type="entry name" value="PRK09364.1"/>
    <property type="match status" value="1"/>
</dbReference>
<comment type="catalytic activity">
    <reaction evidence="1">
        <text>(8S)-3',8-cyclo-7,8-dihydroguanosine 5'-triphosphate = cyclic pyranopterin phosphate + diphosphate</text>
        <dbReference type="Rhea" id="RHEA:49580"/>
        <dbReference type="ChEBI" id="CHEBI:33019"/>
        <dbReference type="ChEBI" id="CHEBI:59648"/>
        <dbReference type="ChEBI" id="CHEBI:131766"/>
        <dbReference type="EC" id="4.6.1.17"/>
    </reaction>
</comment>
<comment type="pathway">
    <text evidence="2">Cofactor biosynthesis; molybdopterin biosynthesis.</text>
</comment>
<evidence type="ECO:0000256" key="5">
    <source>
        <dbReference type="ARBA" id="ARBA00023239"/>
    </source>
</evidence>
<dbReference type="UniPathway" id="UPA00344"/>
<dbReference type="InterPro" id="IPR047594">
    <property type="entry name" value="MoaC_bact/euk"/>
</dbReference>
<dbReference type="OrthoDB" id="9794429at2"/>
<dbReference type="InterPro" id="IPR027417">
    <property type="entry name" value="P-loop_NTPase"/>
</dbReference>
<dbReference type="InterPro" id="IPR052539">
    <property type="entry name" value="MGD_biosynthesis_adapter"/>
</dbReference>
<evidence type="ECO:0000259" key="7">
    <source>
        <dbReference type="Pfam" id="PF03205"/>
    </source>
</evidence>
<dbReference type="Proteomes" id="UP000195043">
    <property type="component" value="Unassembled WGS sequence"/>
</dbReference>
<evidence type="ECO:0000259" key="6">
    <source>
        <dbReference type="Pfam" id="PF01967"/>
    </source>
</evidence>
<protein>
    <recommendedName>
        <fullName evidence="3">cyclic pyranopterin monophosphate synthase</fullName>
        <ecNumber evidence="3">4.6.1.17</ecNumber>
    </recommendedName>
</protein>
<reference evidence="8 9" key="1">
    <citation type="submission" date="2017-05" db="EMBL/GenBank/DDBJ databases">
        <title>The Genome Sequence of Enterococcus sp. 8G7_MSG3316.</title>
        <authorList>
            <consortium name="The Broad Institute Genomics Platform"/>
            <consortium name="The Broad Institute Genomic Center for Infectious Diseases"/>
            <person name="Earl A."/>
            <person name="Manson A."/>
            <person name="Schwartman J."/>
            <person name="Gilmore M."/>
            <person name="Abouelleil A."/>
            <person name="Cao P."/>
            <person name="Chapman S."/>
            <person name="Cusick C."/>
            <person name="Shea T."/>
            <person name="Young S."/>
            <person name="Neafsey D."/>
            <person name="Nusbaum C."/>
            <person name="Birren B."/>
        </authorList>
    </citation>
    <scope>NUCLEOTIDE SEQUENCE [LARGE SCALE GENOMIC DNA]</scope>
    <source>
        <strain evidence="8 9">8G7_MSG3316</strain>
    </source>
</reference>
<evidence type="ECO:0000313" key="8">
    <source>
        <dbReference type="EMBL" id="OTN75983.1"/>
    </source>
</evidence>
<keyword evidence="5" id="KW-0456">Lyase</keyword>
<accession>A0A242A5U7</accession>
<name>A0A242A5U7_9ENTE</name>
<dbReference type="InterPro" id="IPR023045">
    <property type="entry name" value="MoaC"/>
</dbReference>
<proteinExistence type="predicted"/>
<dbReference type="InterPro" id="IPR002820">
    <property type="entry name" value="Mopterin_CF_biosynth-C_dom"/>
</dbReference>
<feature type="domain" description="Molybdopterin-guanine dinucleotide biosynthesis protein B (MobB)" evidence="7">
    <location>
        <begin position="5"/>
        <end position="144"/>
    </location>
</feature>
<sequence length="337" mass="37025">MVVALQIIGHKNSGKTTTMCHFIEKAQMLDLNVTACKSTHHQATMDFEGTDSYRFAEAGAHQVFLQNPTHVFFQGPISGSGNTIASKEVCGLADGNFRLSAFERYIAPDADILLLEGYKDAGLPKLILLKPGENKDHFSCSGQIIYASVYADVVKERNIVDLSDKQKAQTWFSAWLSENINEEDSLTHFNAQQRAKMVDVSMKKATSRVAVASCRLTMKTETIERIRNNQIKKGDVLAVAQVAGIMGAKQTSTLIPMCHLIALKSVDIHFEFNDNTSITIISTTKAIDQTGVEMEALVACQIAALTIYDMCKAIDPSIEITACHLLAKCGGKMNYHK</sequence>
<dbReference type="SUPFAM" id="SSF55040">
    <property type="entry name" value="Molybdenum cofactor biosynthesis protein C, MoaC"/>
    <property type="match status" value="1"/>
</dbReference>
<dbReference type="NCBIfam" id="TIGR00581">
    <property type="entry name" value="moaC"/>
    <property type="match status" value="1"/>
</dbReference>
<dbReference type="GO" id="GO:0061799">
    <property type="term" value="F:cyclic pyranopterin monophosphate synthase activity"/>
    <property type="evidence" value="ECO:0007669"/>
    <property type="project" value="UniProtKB-EC"/>
</dbReference>
<keyword evidence="9" id="KW-1185">Reference proteome</keyword>
<dbReference type="PANTHER" id="PTHR40072:SF1">
    <property type="entry name" value="MOLYBDOPTERIN-GUANINE DINUCLEOTIDE BIOSYNTHESIS ADAPTER PROTEIN"/>
    <property type="match status" value="1"/>
</dbReference>
<dbReference type="EC" id="4.6.1.17" evidence="3"/>
<dbReference type="AlphaFoldDB" id="A0A242A5U7"/>